<dbReference type="InterPro" id="IPR026588">
    <property type="entry name" value="Choice_anch_A"/>
</dbReference>
<dbReference type="KEGG" id="acan:ACA1_261530"/>
<evidence type="ECO:0000256" key="1">
    <source>
        <dbReference type="SAM" id="MobiDB-lite"/>
    </source>
</evidence>
<dbReference type="PANTHER" id="PTHR46706:SF12">
    <property type="entry name" value="PROTEIN QUA-1-RELATED"/>
    <property type="match status" value="1"/>
</dbReference>
<evidence type="ECO:0000256" key="3">
    <source>
        <dbReference type="SAM" id="SignalP"/>
    </source>
</evidence>
<protein>
    <recommendedName>
        <fullName evidence="4">Choice-of-anchor A domain-containing protein</fullName>
    </recommendedName>
</protein>
<keyword evidence="2" id="KW-0812">Transmembrane</keyword>
<dbReference type="EMBL" id="KB008148">
    <property type="protein sequence ID" value="ELR11733.1"/>
    <property type="molecule type" value="Genomic_DNA"/>
</dbReference>
<dbReference type="GeneID" id="14911962"/>
<sequence length="543" mass="54767">MKTWISVVLLLCCLLAVSTHAQDSDSEMMTSKGGKPSASASAMPSASASAMPSASASAMPSASASAMPSASASASPAKPSASASASSKPSQSASPSASSKPSQSASPSASTKPSQSASPSASASASGKPSRSASPSASSKPSQSASPSASASASSKPSRSASPSASASASTKPSQSASPSASVKPTEPLCFSVGLGLGLGFCVAVGFALCFRFCIAFCLSFGFSFRLCFSFRFCFGVTFCFGLGLGLGFCFGLGFGFALCFRFGLRFGVASGRRLAPPLAAAAEPHSHSSNATSLDMMNGDFENKLAVRGGLRLRSFGVNQRAVCTAEESAGFGIVAQGPGPIDFANGRLFCGNLLASNDSQIVNLPSFANNAGLVVGNVTERSGINFTLDAAELRNVSSNFCNSSQTNATSAEVAEFGAITLRATGAANESFNVQASDLARSTGMRLVGFGSSTEEVVINIVGNQTATFSNFFVDVGSVPLTSIIWNVCEANLVVIQGFQFPGILLAPNSDVTLQNGLVLGQIVAATLRGSGGGQINVPFCP</sequence>
<dbReference type="VEuPathDB" id="AmoebaDB:ACA1_261530"/>
<organism evidence="5 6">
    <name type="scientific">Acanthamoeba castellanii (strain ATCC 30010 / Neff)</name>
    <dbReference type="NCBI Taxonomy" id="1257118"/>
    <lineage>
        <taxon>Eukaryota</taxon>
        <taxon>Amoebozoa</taxon>
        <taxon>Discosea</taxon>
        <taxon>Longamoebia</taxon>
        <taxon>Centramoebida</taxon>
        <taxon>Acanthamoebidae</taxon>
        <taxon>Acanthamoeba</taxon>
    </lineage>
</organism>
<dbReference type="Proteomes" id="UP000011083">
    <property type="component" value="Unassembled WGS sequence"/>
</dbReference>
<dbReference type="AlphaFoldDB" id="L8GG75"/>
<feature type="transmembrane region" description="Helical" evidence="2">
    <location>
        <begin position="233"/>
        <end position="259"/>
    </location>
</feature>
<evidence type="ECO:0000313" key="6">
    <source>
        <dbReference type="Proteomes" id="UP000011083"/>
    </source>
</evidence>
<evidence type="ECO:0000256" key="2">
    <source>
        <dbReference type="SAM" id="Phobius"/>
    </source>
</evidence>
<accession>L8GG75</accession>
<feature type="transmembrane region" description="Helical" evidence="2">
    <location>
        <begin position="195"/>
        <end position="221"/>
    </location>
</feature>
<gene>
    <name evidence="5" type="ORF">ACA1_261530</name>
</gene>
<evidence type="ECO:0000313" key="5">
    <source>
        <dbReference type="EMBL" id="ELR11733.1"/>
    </source>
</evidence>
<evidence type="ECO:0000259" key="4">
    <source>
        <dbReference type="Pfam" id="PF20597"/>
    </source>
</evidence>
<keyword evidence="3" id="KW-0732">Signal</keyword>
<name>L8GG75_ACACF</name>
<reference evidence="5 6" key="1">
    <citation type="journal article" date="2013" name="Genome Biol.">
        <title>Genome of Acanthamoeba castellanii highlights extensive lateral gene transfer and early evolution of tyrosine kinase signaling.</title>
        <authorList>
            <person name="Clarke M."/>
            <person name="Lohan A.J."/>
            <person name="Liu B."/>
            <person name="Lagkouvardos I."/>
            <person name="Roy S."/>
            <person name="Zafar N."/>
            <person name="Bertelli C."/>
            <person name="Schilde C."/>
            <person name="Kianianmomeni A."/>
            <person name="Burglin T.R."/>
            <person name="Frech C."/>
            <person name="Turcotte B."/>
            <person name="Kopec K.O."/>
            <person name="Synnott J.M."/>
            <person name="Choo C."/>
            <person name="Paponov I."/>
            <person name="Finkler A."/>
            <person name="Soon Heng Tan C."/>
            <person name="Hutchins A.P."/>
            <person name="Weinmeier T."/>
            <person name="Rattei T."/>
            <person name="Chu J.S."/>
            <person name="Gimenez G."/>
            <person name="Irimia M."/>
            <person name="Rigden D.J."/>
            <person name="Fitzpatrick D.A."/>
            <person name="Lorenzo-Morales J."/>
            <person name="Bateman A."/>
            <person name="Chiu C.H."/>
            <person name="Tang P."/>
            <person name="Hegemann P."/>
            <person name="Fromm H."/>
            <person name="Raoult D."/>
            <person name="Greub G."/>
            <person name="Miranda-Saavedra D."/>
            <person name="Chen N."/>
            <person name="Nash P."/>
            <person name="Ginger M.L."/>
            <person name="Horn M."/>
            <person name="Schaap P."/>
            <person name="Caler L."/>
            <person name="Loftus B."/>
        </authorList>
    </citation>
    <scope>NUCLEOTIDE SEQUENCE [LARGE SCALE GENOMIC DNA]</scope>
    <source>
        <strain evidence="5 6">Neff</strain>
    </source>
</reference>
<proteinExistence type="predicted"/>
<feature type="compositionally biased region" description="Low complexity" evidence="1">
    <location>
        <begin position="31"/>
        <end position="182"/>
    </location>
</feature>
<feature type="chain" id="PRO_5003989734" description="Choice-of-anchor A domain-containing protein" evidence="3">
    <location>
        <begin position="22"/>
        <end position="543"/>
    </location>
</feature>
<dbReference type="RefSeq" id="XP_004333746.1">
    <property type="nucleotide sequence ID" value="XM_004333698.1"/>
</dbReference>
<keyword evidence="6" id="KW-1185">Reference proteome</keyword>
<keyword evidence="2" id="KW-1133">Transmembrane helix</keyword>
<feature type="region of interest" description="Disordered" evidence="1">
    <location>
        <begin position="22"/>
        <end position="185"/>
    </location>
</feature>
<dbReference type="Pfam" id="PF20597">
    <property type="entry name" value="pAdhesive_15"/>
    <property type="match status" value="1"/>
</dbReference>
<dbReference type="PANTHER" id="PTHR46706">
    <property type="entry name" value="PROTEIN QUA-1-RELATED"/>
    <property type="match status" value="1"/>
</dbReference>
<dbReference type="NCBIfam" id="TIGR04215">
    <property type="entry name" value="choice_anch_A"/>
    <property type="match status" value="1"/>
</dbReference>
<keyword evidence="2" id="KW-0472">Membrane</keyword>
<feature type="signal peptide" evidence="3">
    <location>
        <begin position="1"/>
        <end position="21"/>
    </location>
</feature>
<dbReference type="STRING" id="1257118.L8GG75"/>
<feature type="domain" description="Choice-of-anchor A" evidence="4">
    <location>
        <begin position="296"/>
        <end position="537"/>
    </location>
</feature>
<dbReference type="InterPro" id="IPR052140">
    <property type="entry name" value="Dev_Signal_Hedgehog-like"/>
</dbReference>